<comment type="caution">
    <text evidence="1">The sequence shown here is derived from an EMBL/GenBank/DDBJ whole genome shotgun (WGS) entry which is preliminary data.</text>
</comment>
<dbReference type="OrthoDB" id="676730at2"/>
<dbReference type="Proteomes" id="UP000291485">
    <property type="component" value="Unassembled WGS sequence"/>
</dbReference>
<sequence length="164" mass="18252">MKKKGITYLLICMVAVLWGLIFYRVFAKGGESDEILTRKSSAKPSYFKLVDHGLDRVPLNLDYDDPFSVAQAGSSSSVNNDLLTVRESQSMAPPIKPVVNWPTVVYAGAIYNPTTKKVIAILNINGKEVMVGQGEQVDGIRFIRQQGDSIRIEHQGLNKYLHLK</sequence>
<name>A0A4R0P2B7_9SPHI</name>
<evidence type="ECO:0000313" key="2">
    <source>
        <dbReference type="Proteomes" id="UP000291485"/>
    </source>
</evidence>
<accession>A0A4R0P2B7</accession>
<gene>
    <name evidence="1" type="ORF">EZ449_15375</name>
</gene>
<keyword evidence="2" id="KW-1185">Reference proteome</keyword>
<evidence type="ECO:0008006" key="3">
    <source>
        <dbReference type="Google" id="ProtNLM"/>
    </source>
</evidence>
<protein>
    <recommendedName>
        <fullName evidence="3">Type IV pilus biogenesis</fullName>
    </recommendedName>
</protein>
<proteinExistence type="predicted"/>
<evidence type="ECO:0000313" key="1">
    <source>
        <dbReference type="EMBL" id="TCD05844.1"/>
    </source>
</evidence>
<reference evidence="1 2" key="1">
    <citation type="submission" date="2019-02" db="EMBL/GenBank/DDBJ databases">
        <title>Pedobacter sp. RP-3-11 sp. nov., isolated from Arctic soil.</title>
        <authorList>
            <person name="Dahal R.H."/>
        </authorList>
    </citation>
    <scope>NUCLEOTIDE SEQUENCE [LARGE SCALE GENOMIC DNA]</scope>
    <source>
        <strain evidence="1 2">RP-3-11</strain>
    </source>
</reference>
<dbReference type="RefSeq" id="WP_131560406.1">
    <property type="nucleotide sequence ID" value="NZ_SJSN01000012.1"/>
</dbReference>
<organism evidence="1 2">
    <name type="scientific">Pedobacter frigidisoli</name>
    <dbReference type="NCBI Taxonomy" id="2530455"/>
    <lineage>
        <taxon>Bacteria</taxon>
        <taxon>Pseudomonadati</taxon>
        <taxon>Bacteroidota</taxon>
        <taxon>Sphingobacteriia</taxon>
        <taxon>Sphingobacteriales</taxon>
        <taxon>Sphingobacteriaceae</taxon>
        <taxon>Pedobacter</taxon>
    </lineage>
</organism>
<dbReference type="EMBL" id="SJSN01000012">
    <property type="protein sequence ID" value="TCD05844.1"/>
    <property type="molecule type" value="Genomic_DNA"/>
</dbReference>
<dbReference type="AlphaFoldDB" id="A0A4R0P2B7"/>